<proteinExistence type="predicted"/>
<dbReference type="EMBL" id="JAESVB010000028">
    <property type="protein sequence ID" value="MCB8878285.1"/>
    <property type="molecule type" value="Genomic_DNA"/>
</dbReference>
<dbReference type="Proteomes" id="UP000708298">
    <property type="component" value="Unassembled WGS sequence"/>
</dbReference>
<comment type="caution">
    <text evidence="1">The sequence shown here is derived from an EMBL/GenBank/DDBJ whole genome shotgun (WGS) entry which is preliminary data.</text>
</comment>
<reference evidence="1" key="1">
    <citation type="journal article" date="2021" name="Microorganisms">
        <title>Acidisoma silvae sp. nov. and Acidisomacellulosilytica sp. nov., Two Acidophilic Bacteria Isolated from Decaying Wood, Hydrolyzing Cellulose and Producing Poly-3-hydroxybutyrate.</title>
        <authorList>
            <person name="Mieszkin S."/>
            <person name="Pouder E."/>
            <person name="Uroz S."/>
            <person name="Simon-Colin C."/>
            <person name="Alain K."/>
        </authorList>
    </citation>
    <scope>NUCLEOTIDE SEQUENCE</scope>
    <source>
        <strain evidence="1">HW T2.11</strain>
    </source>
</reference>
<dbReference type="InterPro" id="IPR006881">
    <property type="entry name" value="RepA_C"/>
</dbReference>
<keyword evidence="2" id="KW-1185">Reference proteome</keyword>
<evidence type="ECO:0000313" key="1">
    <source>
        <dbReference type="EMBL" id="MCB8878285.1"/>
    </source>
</evidence>
<gene>
    <name evidence="1" type="ORF">ASILVAE211_24110</name>
</gene>
<protein>
    <submittedName>
        <fullName evidence="1">Plasmid replication initiator</fullName>
    </submittedName>
</protein>
<sequence>MGTIHDLLVEKGKQQALQFNFDRRVVDVAANFLADEESGTAFLFSGWAQAALPHKRLPDDAPWQLRTERVTLLVEPGRRTMPSGPPISVGVPYGSRARLIMLYLQSEALKTNSRSVELGKSLRDWLGKMGITPGGKSIQSIREQAERITRCRISFHLHSAGKEGLIQQHIVDTAMFGDTSSYLSEDSAGGQSEDFGGAIRNTSGFLETVRLSETFFEQLKRHPVPVDDAAIRAINRHSMALDIYCWLAYRLHALAGDRDVTWKALHAQFGGGVSRLDHFRTVFVENLNLALAVYPDAKVEIGGRGLTLQPSRPPIAPRIKAAALSR</sequence>
<evidence type="ECO:0000313" key="2">
    <source>
        <dbReference type="Proteomes" id="UP000708298"/>
    </source>
</evidence>
<dbReference type="RefSeq" id="WP_227323933.1">
    <property type="nucleotide sequence ID" value="NZ_JAESVB010000028.1"/>
</dbReference>
<accession>A0A963YXX1</accession>
<dbReference type="AlphaFoldDB" id="A0A963YXX1"/>
<reference evidence="1" key="2">
    <citation type="submission" date="2021-01" db="EMBL/GenBank/DDBJ databases">
        <authorList>
            <person name="Mieszkin S."/>
            <person name="Pouder E."/>
            <person name="Alain K."/>
        </authorList>
    </citation>
    <scope>NUCLEOTIDE SEQUENCE</scope>
    <source>
        <strain evidence="1">HW T2.11</strain>
    </source>
</reference>
<dbReference type="Pfam" id="PF04796">
    <property type="entry name" value="RepA_C"/>
    <property type="match status" value="1"/>
</dbReference>
<organism evidence="1 2">
    <name type="scientific">Acidisoma silvae</name>
    <dbReference type="NCBI Taxonomy" id="2802396"/>
    <lineage>
        <taxon>Bacteria</taxon>
        <taxon>Pseudomonadati</taxon>
        <taxon>Pseudomonadota</taxon>
        <taxon>Alphaproteobacteria</taxon>
        <taxon>Acetobacterales</taxon>
        <taxon>Acidocellaceae</taxon>
        <taxon>Acidisoma</taxon>
    </lineage>
</organism>
<name>A0A963YXX1_9PROT</name>